<keyword evidence="9" id="KW-0378">Hydrolase</keyword>
<dbReference type="InterPro" id="IPR000045">
    <property type="entry name" value="Prepilin_IV_endopep_pep"/>
</dbReference>
<comment type="function">
    <text evidence="9">Plays an essential role in type IV pili and type II pseudopili formation by proteolytically removing the leader sequence from substrate proteins and subsequently monomethylating the alpha-amino group of the newly exposed N-terminal phenylalanine.</text>
</comment>
<feature type="transmembrane region" description="Helical" evidence="10">
    <location>
        <begin position="241"/>
        <end position="269"/>
    </location>
</feature>
<evidence type="ECO:0000256" key="8">
    <source>
        <dbReference type="RuleBase" id="RU003793"/>
    </source>
</evidence>
<reference evidence="13 14" key="1">
    <citation type="submission" date="2019-08" db="EMBL/GenBank/DDBJ databases">
        <authorList>
            <person name="Dong K."/>
        </authorList>
    </citation>
    <scope>NUCLEOTIDE SEQUENCE [LARGE SCALE GENOMIC DNA]</scope>
    <source>
        <strain evidence="13 14">K-1</strain>
    </source>
</reference>
<dbReference type="Pfam" id="PF01478">
    <property type="entry name" value="Peptidase_A24"/>
    <property type="match status" value="1"/>
</dbReference>
<keyword evidence="4" id="KW-0997">Cell inner membrane</keyword>
<keyword evidence="9" id="KW-0645">Protease</keyword>
<evidence type="ECO:0000313" key="14">
    <source>
        <dbReference type="Proteomes" id="UP000321949"/>
    </source>
</evidence>
<protein>
    <recommendedName>
        <fullName evidence="9">Prepilin leader peptidase/N-methyltransferase</fullName>
        <ecNumber evidence="9">2.1.1.-</ecNumber>
        <ecNumber evidence="9">3.4.23.43</ecNumber>
    </recommendedName>
</protein>
<feature type="domain" description="Prepilin type IV endopeptidase peptidase" evidence="11">
    <location>
        <begin position="154"/>
        <end position="265"/>
    </location>
</feature>
<organism evidence="13 14">
    <name type="scientific">Microbacterium saccharophilum</name>
    <dbReference type="NCBI Taxonomy" id="1213358"/>
    <lineage>
        <taxon>Bacteria</taxon>
        <taxon>Bacillati</taxon>
        <taxon>Actinomycetota</taxon>
        <taxon>Actinomycetes</taxon>
        <taxon>Micrococcales</taxon>
        <taxon>Microbacteriaceae</taxon>
        <taxon>Microbacterium</taxon>
    </lineage>
</organism>
<evidence type="ECO:0000256" key="10">
    <source>
        <dbReference type="SAM" id="Phobius"/>
    </source>
</evidence>
<evidence type="ECO:0000256" key="4">
    <source>
        <dbReference type="ARBA" id="ARBA00022519"/>
    </source>
</evidence>
<dbReference type="InterPro" id="IPR050882">
    <property type="entry name" value="Prepilin_peptidase/N-MTase"/>
</dbReference>
<dbReference type="GO" id="GO:0008168">
    <property type="term" value="F:methyltransferase activity"/>
    <property type="evidence" value="ECO:0007669"/>
    <property type="project" value="UniProtKB-KW"/>
</dbReference>
<feature type="transmembrane region" description="Helical" evidence="10">
    <location>
        <begin position="148"/>
        <end position="165"/>
    </location>
</feature>
<comment type="caution">
    <text evidence="13">The sequence shown here is derived from an EMBL/GenBank/DDBJ whole genome shotgun (WGS) entry which is preliminary data.</text>
</comment>
<feature type="transmembrane region" description="Helical" evidence="10">
    <location>
        <begin position="123"/>
        <end position="141"/>
    </location>
</feature>
<dbReference type="InterPro" id="IPR014032">
    <property type="entry name" value="Peptidase_A24A_bac"/>
</dbReference>
<keyword evidence="6 10" id="KW-1133">Transmembrane helix</keyword>
<dbReference type="EC" id="2.1.1.-" evidence="9"/>
<proteinExistence type="inferred from homology"/>
<evidence type="ECO:0000256" key="2">
    <source>
        <dbReference type="ARBA" id="ARBA00005801"/>
    </source>
</evidence>
<dbReference type="PANTHER" id="PTHR30487:SF0">
    <property type="entry name" value="PREPILIN LEADER PEPTIDASE_N-METHYLTRANSFERASE-RELATED"/>
    <property type="match status" value="1"/>
</dbReference>
<name>A0A5C8HSJ1_9MICO</name>
<dbReference type="GO" id="GO:0004190">
    <property type="term" value="F:aspartic-type endopeptidase activity"/>
    <property type="evidence" value="ECO:0007669"/>
    <property type="project" value="UniProtKB-EC"/>
</dbReference>
<dbReference type="Pfam" id="PF06750">
    <property type="entry name" value="A24_N_bact"/>
    <property type="match status" value="1"/>
</dbReference>
<evidence type="ECO:0000256" key="3">
    <source>
        <dbReference type="ARBA" id="ARBA00022475"/>
    </source>
</evidence>
<keyword evidence="9" id="KW-0808">Transferase</keyword>
<dbReference type="OrthoDB" id="2087435at2"/>
<evidence type="ECO:0000256" key="7">
    <source>
        <dbReference type="ARBA" id="ARBA00023136"/>
    </source>
</evidence>
<keyword evidence="3" id="KW-1003">Cell membrane</keyword>
<keyword evidence="5 9" id="KW-0812">Transmembrane</keyword>
<feature type="transmembrane region" description="Helical" evidence="10">
    <location>
        <begin position="281"/>
        <end position="304"/>
    </location>
</feature>
<dbReference type="GO" id="GO:0005886">
    <property type="term" value="C:plasma membrane"/>
    <property type="evidence" value="ECO:0007669"/>
    <property type="project" value="UniProtKB-SubCell"/>
</dbReference>
<sequence>MRLRSPACRRVRRCRAPGRRAPFPSVRWYRLGTQTDGAPVNGSPLAFALAFAALFGLVIGSFLNVVVYRVPAKIPLTRESRCPQCDAPVRPWQNVPVVSWLILRGKCASCGAPISARYPLVELATGLGFIGVAGLFLDGFLDAAKAPVILAYLYLAAISIALALIDLDTRRLPDVIVLPAYLVLAALFVVACLLGAPWEGLLRAAIGGVALYAFYFLLRLVRPGGMGGGDVKLAGVLGPALGWLGWGSLIVGAFAAFLLGGVIGIARMLARRATRKTAIPFGPWMIAGAWIGIVAGEDIAHWYLGLLGAS</sequence>
<dbReference type="GO" id="GO:0006465">
    <property type="term" value="P:signal peptide processing"/>
    <property type="evidence" value="ECO:0007669"/>
    <property type="project" value="TreeGrafter"/>
</dbReference>
<evidence type="ECO:0000259" key="11">
    <source>
        <dbReference type="Pfam" id="PF01478"/>
    </source>
</evidence>
<comment type="similarity">
    <text evidence="2 8">Belongs to the peptidase A24 family.</text>
</comment>
<feature type="domain" description="Prepilin peptidase A24 N-terminal" evidence="12">
    <location>
        <begin position="54"/>
        <end position="133"/>
    </location>
</feature>
<dbReference type="EC" id="3.4.23.43" evidence="9"/>
<evidence type="ECO:0000259" key="12">
    <source>
        <dbReference type="Pfam" id="PF06750"/>
    </source>
</evidence>
<accession>A0A5C8HSJ1</accession>
<dbReference type="PRINTS" id="PR00864">
    <property type="entry name" value="PREPILNPTASE"/>
</dbReference>
<dbReference type="InterPro" id="IPR010627">
    <property type="entry name" value="Prepilin_pept_A24_N"/>
</dbReference>
<dbReference type="GO" id="GO:0032259">
    <property type="term" value="P:methylation"/>
    <property type="evidence" value="ECO:0007669"/>
    <property type="project" value="UniProtKB-KW"/>
</dbReference>
<comment type="catalytic activity">
    <reaction evidence="9">
        <text>Typically cleaves a -Gly-|-Phe- bond to release an N-terminal, basic peptide of 5-8 residues from type IV prepilin, and then N-methylates the new N-terminal amino group, the methyl donor being S-adenosyl-L-methionine.</text>
        <dbReference type="EC" id="3.4.23.43"/>
    </reaction>
</comment>
<gene>
    <name evidence="13" type="ORF">FVP74_13820</name>
</gene>
<evidence type="ECO:0000256" key="5">
    <source>
        <dbReference type="ARBA" id="ARBA00022692"/>
    </source>
</evidence>
<keyword evidence="9" id="KW-0511">Multifunctional enzyme</keyword>
<feature type="transmembrane region" description="Helical" evidence="10">
    <location>
        <begin position="45"/>
        <end position="68"/>
    </location>
</feature>
<evidence type="ECO:0000313" key="13">
    <source>
        <dbReference type="EMBL" id="TXK08764.1"/>
    </source>
</evidence>
<dbReference type="PANTHER" id="PTHR30487">
    <property type="entry name" value="TYPE 4 PREPILIN-LIKE PROTEINS LEADER PEPTIDE-PROCESSING ENZYME"/>
    <property type="match status" value="1"/>
</dbReference>
<dbReference type="Proteomes" id="UP000321949">
    <property type="component" value="Unassembled WGS sequence"/>
</dbReference>
<evidence type="ECO:0000256" key="1">
    <source>
        <dbReference type="ARBA" id="ARBA00004429"/>
    </source>
</evidence>
<keyword evidence="9" id="KW-0489">Methyltransferase</keyword>
<evidence type="ECO:0000256" key="9">
    <source>
        <dbReference type="RuleBase" id="RU003794"/>
    </source>
</evidence>
<dbReference type="Gene3D" id="1.20.120.1220">
    <property type="match status" value="1"/>
</dbReference>
<evidence type="ECO:0000256" key="6">
    <source>
        <dbReference type="ARBA" id="ARBA00022989"/>
    </source>
</evidence>
<keyword evidence="7 10" id="KW-0472">Membrane</keyword>
<feature type="transmembrane region" description="Helical" evidence="10">
    <location>
        <begin position="177"/>
        <end position="194"/>
    </location>
</feature>
<dbReference type="AlphaFoldDB" id="A0A5C8HSJ1"/>
<dbReference type="EMBL" id="VRSX01000007">
    <property type="protein sequence ID" value="TXK08764.1"/>
    <property type="molecule type" value="Genomic_DNA"/>
</dbReference>
<comment type="subcellular location">
    <subcellularLocation>
        <location evidence="1">Cell inner membrane</location>
        <topology evidence="1">Multi-pass membrane protein</topology>
    </subcellularLocation>
    <subcellularLocation>
        <location evidence="9">Cell membrane</location>
        <topology evidence="9">Multi-pass membrane protein</topology>
    </subcellularLocation>
</comment>
<keyword evidence="14" id="KW-1185">Reference proteome</keyword>
<feature type="transmembrane region" description="Helical" evidence="10">
    <location>
        <begin position="201"/>
        <end position="221"/>
    </location>
</feature>